<dbReference type="EMBL" id="LR796266">
    <property type="protein sequence ID" value="CAB4132490.1"/>
    <property type="molecule type" value="Genomic_DNA"/>
</dbReference>
<protein>
    <submittedName>
        <fullName evidence="1">Uncharacterized protein</fullName>
    </submittedName>
</protein>
<sequence>MAYLQSDIDNIVNGIVNRFTGQRIAFPNGNYPGECTAPIVWYLTNMGVPIPYMYGDRADGWGVQFPAELAPYFTHEAFQPGKAYPRGTILMWNSPHIAIVLADSGGDNSVLCFEQNADPDGAPCGIHNRTLNTSGRTCTYALIPILDTPVQTPPAPLYTVTETYPQGKQVQLNKQPTNKWGMNWHFDYMSQHPVEVHNQGEILTMDNKVHHEDGYDYYRCADDVDGFNVLDCDDYTPPYVLPAAPLVPKLAQTIQLNTTVDVYGSAADADNRNKDKRVGTFPALNIDGKQIDYYLFSTAATGMQEIGITNQTKVTVWMNPKDNVAPPMPEVKAAEVVTPAPIVPTVTHPAPQADAPWFNKIAWLNADMLPEIFLPTRDVQVSDWSGNRPEVYTLPQYDHAGAITEIRVYGTITNVNGTKYYLVKLPSDTEFNYRFAIPMVDPDTGRALLLKKHVKVVRNRDQLRLAASEIEKLGLQFIDSILPPKWFKKK</sequence>
<gene>
    <name evidence="1" type="ORF">UFOVP253_26</name>
</gene>
<evidence type="ECO:0000313" key="1">
    <source>
        <dbReference type="EMBL" id="CAB4132490.1"/>
    </source>
</evidence>
<name>A0A6J5LHR5_9CAUD</name>
<proteinExistence type="predicted"/>
<organism evidence="1">
    <name type="scientific">uncultured Caudovirales phage</name>
    <dbReference type="NCBI Taxonomy" id="2100421"/>
    <lineage>
        <taxon>Viruses</taxon>
        <taxon>Duplodnaviria</taxon>
        <taxon>Heunggongvirae</taxon>
        <taxon>Uroviricota</taxon>
        <taxon>Caudoviricetes</taxon>
        <taxon>Peduoviridae</taxon>
        <taxon>Maltschvirus</taxon>
        <taxon>Maltschvirus maltsch</taxon>
    </lineage>
</organism>
<reference evidence="1" key="1">
    <citation type="submission" date="2020-04" db="EMBL/GenBank/DDBJ databases">
        <authorList>
            <person name="Chiriac C."/>
            <person name="Salcher M."/>
            <person name="Ghai R."/>
            <person name="Kavagutti S V."/>
        </authorList>
    </citation>
    <scope>NUCLEOTIDE SEQUENCE</scope>
</reference>
<accession>A0A6J5LHR5</accession>